<protein>
    <submittedName>
        <fullName evidence="1">6128_t:CDS:1</fullName>
    </submittedName>
</protein>
<gene>
    <name evidence="1" type="ORF">SPELUC_LOCUS1242</name>
</gene>
<evidence type="ECO:0000313" key="1">
    <source>
        <dbReference type="EMBL" id="CAG8460591.1"/>
    </source>
</evidence>
<dbReference type="EMBL" id="CAJVPW010000629">
    <property type="protein sequence ID" value="CAG8460591.1"/>
    <property type="molecule type" value="Genomic_DNA"/>
</dbReference>
<feature type="non-terminal residue" evidence="1">
    <location>
        <position position="1"/>
    </location>
</feature>
<sequence>PQNTFNIFINSFTTVHQYTNLVESSNLFTGSQAVKIPQQNTQY</sequence>
<reference evidence="1" key="1">
    <citation type="submission" date="2021-06" db="EMBL/GenBank/DDBJ databases">
        <authorList>
            <person name="Kallberg Y."/>
            <person name="Tangrot J."/>
            <person name="Rosling A."/>
        </authorList>
    </citation>
    <scope>NUCLEOTIDE SEQUENCE</scope>
    <source>
        <strain evidence="1">28 12/20/2015</strain>
    </source>
</reference>
<name>A0ACA9KA67_9GLOM</name>
<proteinExistence type="predicted"/>
<accession>A0ACA9KA67</accession>
<evidence type="ECO:0000313" key="2">
    <source>
        <dbReference type="Proteomes" id="UP000789366"/>
    </source>
</evidence>
<keyword evidence="2" id="KW-1185">Reference proteome</keyword>
<organism evidence="1 2">
    <name type="scientific">Cetraspora pellucida</name>
    <dbReference type="NCBI Taxonomy" id="1433469"/>
    <lineage>
        <taxon>Eukaryota</taxon>
        <taxon>Fungi</taxon>
        <taxon>Fungi incertae sedis</taxon>
        <taxon>Mucoromycota</taxon>
        <taxon>Glomeromycotina</taxon>
        <taxon>Glomeromycetes</taxon>
        <taxon>Diversisporales</taxon>
        <taxon>Gigasporaceae</taxon>
        <taxon>Cetraspora</taxon>
    </lineage>
</organism>
<comment type="caution">
    <text evidence="1">The sequence shown here is derived from an EMBL/GenBank/DDBJ whole genome shotgun (WGS) entry which is preliminary data.</text>
</comment>
<dbReference type="Proteomes" id="UP000789366">
    <property type="component" value="Unassembled WGS sequence"/>
</dbReference>